<comment type="caution">
    <text evidence="3">The sequence shown here is derived from an EMBL/GenBank/DDBJ whole genome shotgun (WGS) entry which is preliminary data.</text>
</comment>
<keyword evidence="2" id="KW-0732">Signal</keyword>
<dbReference type="Proteomes" id="UP000192505">
    <property type="component" value="Unassembled WGS sequence"/>
</dbReference>
<gene>
    <name evidence="3" type="ORF">BWK72_02240</name>
</gene>
<evidence type="ECO:0000313" key="3">
    <source>
        <dbReference type="EMBL" id="OQW90061.1"/>
    </source>
</evidence>
<name>A0A1W9KZ89_9BURK</name>
<sequence length="129" mass="13567">MKTSTLLKSLTLTAALAAALSASVLAQTGPGPGAGMGAGPGAGQMGPGAGGMRGMRFDKTNTPGWTLMTPEERTANQTKMRAVKTYDECKALQETQHQAMQARATEKGVTLMVPRQNACDRMKARGWIQ</sequence>
<evidence type="ECO:0000313" key="4">
    <source>
        <dbReference type="Proteomes" id="UP000192505"/>
    </source>
</evidence>
<feature type="compositionally biased region" description="Gly residues" evidence="1">
    <location>
        <begin position="34"/>
        <end position="53"/>
    </location>
</feature>
<reference evidence="3 4" key="1">
    <citation type="submission" date="2017-01" db="EMBL/GenBank/DDBJ databases">
        <title>Novel large sulfur bacteria in the metagenomes of groundwater-fed chemosynthetic microbial mats in the Lake Huron basin.</title>
        <authorList>
            <person name="Sharrar A.M."/>
            <person name="Flood B.E."/>
            <person name="Bailey J.V."/>
            <person name="Jones D.S."/>
            <person name="Biddanda B."/>
            <person name="Ruberg S.A."/>
            <person name="Marcus D.N."/>
            <person name="Dick G.J."/>
        </authorList>
    </citation>
    <scope>NUCLEOTIDE SEQUENCE [LARGE SCALE GENOMIC DNA]</scope>
    <source>
        <strain evidence="3">A7</strain>
    </source>
</reference>
<evidence type="ECO:0000256" key="2">
    <source>
        <dbReference type="SAM" id="SignalP"/>
    </source>
</evidence>
<feature type="signal peptide" evidence="2">
    <location>
        <begin position="1"/>
        <end position="26"/>
    </location>
</feature>
<protein>
    <submittedName>
        <fullName evidence="3">Uncharacterized protein</fullName>
    </submittedName>
</protein>
<accession>A0A1W9KZ89</accession>
<proteinExistence type="predicted"/>
<dbReference type="AlphaFoldDB" id="A0A1W9KZ89"/>
<feature type="chain" id="PRO_5012236057" evidence="2">
    <location>
        <begin position="27"/>
        <end position="129"/>
    </location>
</feature>
<evidence type="ECO:0000256" key="1">
    <source>
        <dbReference type="SAM" id="MobiDB-lite"/>
    </source>
</evidence>
<dbReference type="EMBL" id="MTEI01000001">
    <property type="protein sequence ID" value="OQW90061.1"/>
    <property type="molecule type" value="Genomic_DNA"/>
</dbReference>
<feature type="region of interest" description="Disordered" evidence="1">
    <location>
        <begin position="34"/>
        <end position="75"/>
    </location>
</feature>
<organism evidence="3 4">
    <name type="scientific">Rhodoferax ferrireducens</name>
    <dbReference type="NCBI Taxonomy" id="192843"/>
    <lineage>
        <taxon>Bacteria</taxon>
        <taxon>Pseudomonadati</taxon>
        <taxon>Pseudomonadota</taxon>
        <taxon>Betaproteobacteria</taxon>
        <taxon>Burkholderiales</taxon>
        <taxon>Comamonadaceae</taxon>
        <taxon>Rhodoferax</taxon>
    </lineage>
</organism>